<dbReference type="PROSITE" id="PS51257">
    <property type="entry name" value="PROKAR_LIPOPROTEIN"/>
    <property type="match status" value="1"/>
</dbReference>
<dbReference type="Proteomes" id="UP001431634">
    <property type="component" value="Unassembled WGS sequence"/>
</dbReference>
<dbReference type="InterPro" id="IPR017734">
    <property type="entry name" value="T6SS_SciN"/>
</dbReference>
<dbReference type="PANTHER" id="PTHR37625:SF4">
    <property type="entry name" value="OUTER MEMBRANE LIPOPROTEIN"/>
    <property type="match status" value="1"/>
</dbReference>
<dbReference type="EMBL" id="JASBAO010000002">
    <property type="protein sequence ID" value="MDI2091866.1"/>
    <property type="molecule type" value="Genomic_DNA"/>
</dbReference>
<keyword evidence="1" id="KW-0449">Lipoprotein</keyword>
<dbReference type="InterPro" id="IPR038706">
    <property type="entry name" value="Type_VI_SciN-like_sf"/>
</dbReference>
<protein>
    <submittedName>
        <fullName evidence="1">Type VI secretion system lipoprotein TssJ</fullName>
    </submittedName>
</protein>
<accession>A0ABT6Q412</accession>
<evidence type="ECO:0000313" key="2">
    <source>
        <dbReference type="Proteomes" id="UP001431634"/>
    </source>
</evidence>
<evidence type="ECO:0000313" key="1">
    <source>
        <dbReference type="EMBL" id="MDI2091866.1"/>
    </source>
</evidence>
<reference evidence="1" key="1">
    <citation type="submission" date="2023-05" db="EMBL/GenBank/DDBJ databases">
        <title>Whole genome sequence of Commensalibacter sp.</title>
        <authorList>
            <person name="Charoenyingcharoen P."/>
            <person name="Yukphan P."/>
        </authorList>
    </citation>
    <scope>NUCLEOTIDE SEQUENCE</scope>
    <source>
        <strain evidence="1">TBRC 16381</strain>
    </source>
</reference>
<gene>
    <name evidence="1" type="primary">tssJ</name>
    <name evidence="1" type="ORF">QJV27_10885</name>
</gene>
<proteinExistence type="predicted"/>
<comment type="caution">
    <text evidence="1">The sequence shown here is derived from an EMBL/GenBank/DDBJ whole genome shotgun (WGS) entry which is preliminary data.</text>
</comment>
<organism evidence="1 2">
    <name type="scientific">Commensalibacter oyaizuii</name>
    <dbReference type="NCBI Taxonomy" id="3043873"/>
    <lineage>
        <taxon>Bacteria</taxon>
        <taxon>Pseudomonadati</taxon>
        <taxon>Pseudomonadota</taxon>
        <taxon>Alphaproteobacteria</taxon>
        <taxon>Acetobacterales</taxon>
        <taxon>Acetobacteraceae</taxon>
    </lineage>
</organism>
<dbReference type="NCBIfam" id="TIGR03352">
    <property type="entry name" value="VI_chp_3"/>
    <property type="match status" value="1"/>
</dbReference>
<dbReference type="RefSeq" id="WP_281449033.1">
    <property type="nucleotide sequence ID" value="NZ_JASBAO010000002.1"/>
</dbReference>
<sequence length="181" mass="21157">MSINNRKLLGISICLLVLSGCGSSKKDVQQASVNEPEKAHHIKELYLQFNTDKNLNPDQDNQPLSVMVRIYQIKDNQAFLQTNYKDLLKEKNDVVKQNTLSRYDIILKPNEKILLHRSLEKETIYIVIVAFFRKPDLEKNNWKAIIRRDYLIKKKPRIVDVNANNLSVKPTKKELKDQKKK</sequence>
<dbReference type="PANTHER" id="PTHR37625">
    <property type="entry name" value="OUTER MEMBRANE LIPOPROTEIN-RELATED"/>
    <property type="match status" value="1"/>
</dbReference>
<keyword evidence="2" id="KW-1185">Reference proteome</keyword>
<name>A0ABT6Q412_9PROT</name>
<dbReference type="Pfam" id="PF12790">
    <property type="entry name" value="T6SS-SciN"/>
    <property type="match status" value="1"/>
</dbReference>
<dbReference type="Gene3D" id="2.60.40.4150">
    <property type="entry name" value="Type VI secretion system, lipoprotein SciN"/>
    <property type="match status" value="1"/>
</dbReference>